<gene>
    <name evidence="1" type="ORF">CLV60_101359</name>
</gene>
<protein>
    <recommendedName>
        <fullName evidence="3">Lipocalin-like protein</fullName>
    </recommendedName>
</protein>
<dbReference type="OrthoDB" id="953349at2"/>
<name>A0A2P8GJ76_9BACT</name>
<reference evidence="1 2" key="1">
    <citation type="submission" date="2018-03" db="EMBL/GenBank/DDBJ databases">
        <title>Genomic Encyclopedia of Archaeal and Bacterial Type Strains, Phase II (KMG-II): from individual species to whole genera.</title>
        <authorList>
            <person name="Goeker M."/>
        </authorList>
    </citation>
    <scope>NUCLEOTIDE SEQUENCE [LARGE SCALE GENOMIC DNA]</scope>
    <source>
        <strain evidence="1 2">DSM 29057</strain>
    </source>
</reference>
<dbReference type="Proteomes" id="UP000241964">
    <property type="component" value="Unassembled WGS sequence"/>
</dbReference>
<dbReference type="AlphaFoldDB" id="A0A2P8GJ76"/>
<organism evidence="1 2">
    <name type="scientific">Dyadobacter jiangsuensis</name>
    <dbReference type="NCBI Taxonomy" id="1591085"/>
    <lineage>
        <taxon>Bacteria</taxon>
        <taxon>Pseudomonadati</taxon>
        <taxon>Bacteroidota</taxon>
        <taxon>Cytophagia</taxon>
        <taxon>Cytophagales</taxon>
        <taxon>Spirosomataceae</taxon>
        <taxon>Dyadobacter</taxon>
    </lineage>
</organism>
<accession>A0A2P8GJ76</accession>
<evidence type="ECO:0008006" key="3">
    <source>
        <dbReference type="Google" id="ProtNLM"/>
    </source>
</evidence>
<evidence type="ECO:0000313" key="2">
    <source>
        <dbReference type="Proteomes" id="UP000241964"/>
    </source>
</evidence>
<evidence type="ECO:0000313" key="1">
    <source>
        <dbReference type="EMBL" id="PSL33990.1"/>
    </source>
</evidence>
<proteinExistence type="predicted"/>
<comment type="caution">
    <text evidence="1">The sequence shown here is derived from an EMBL/GenBank/DDBJ whole genome shotgun (WGS) entry which is preliminary data.</text>
</comment>
<dbReference type="RefSeq" id="WP_106593658.1">
    <property type="nucleotide sequence ID" value="NZ_PYAS01000001.1"/>
</dbReference>
<keyword evidence="2" id="KW-1185">Reference proteome</keyword>
<dbReference type="EMBL" id="PYAS01000001">
    <property type="protein sequence ID" value="PSL33990.1"/>
    <property type="molecule type" value="Genomic_DNA"/>
</dbReference>
<sequence>MKRLVLLLLLSLAFTYCKRDKNAEPEPQPVPEIAGIVGDWLLVETRYTLGDSTVIKNMTNEPQRAFSIRFDGVMLYDGLGACCATSEYEVNGKVFKVKPQKDIPFDENCRLVDCIICPKLIITQTGDEMTIKSCLGGISKYRRKK</sequence>